<dbReference type="EC" id="2.7.13.3" evidence="2"/>
<dbReference type="Pfam" id="PF08447">
    <property type="entry name" value="PAS_3"/>
    <property type="match status" value="1"/>
</dbReference>
<dbReference type="OrthoDB" id="9810730at2"/>
<keyword evidence="16" id="KW-1185">Reference proteome</keyword>
<feature type="transmembrane region" description="Helical" evidence="8">
    <location>
        <begin position="193"/>
        <end position="214"/>
    </location>
</feature>
<dbReference type="PROSITE" id="PS50924">
    <property type="entry name" value="MHYT"/>
    <property type="match status" value="1"/>
</dbReference>
<evidence type="ECO:0000259" key="14">
    <source>
        <dbReference type="PROSITE" id="PS50924"/>
    </source>
</evidence>
<dbReference type="SMART" id="SM00091">
    <property type="entry name" value="PAS"/>
    <property type="match status" value="2"/>
</dbReference>
<accession>A0A2Z6DV84</accession>
<feature type="transmembrane region" description="Helical" evidence="8">
    <location>
        <begin position="63"/>
        <end position="88"/>
    </location>
</feature>
<keyword evidence="5 15" id="KW-0418">Kinase</keyword>
<dbReference type="Pfam" id="PF03707">
    <property type="entry name" value="MHYT"/>
    <property type="match status" value="3"/>
</dbReference>
<keyword evidence="8" id="KW-0472">Membrane</keyword>
<dbReference type="RefSeq" id="WP_119334197.1">
    <property type="nucleotide sequence ID" value="NZ_AP018558.1"/>
</dbReference>
<dbReference type="FunFam" id="3.30.565.10:FF:000010">
    <property type="entry name" value="Sensor histidine kinase RcsC"/>
    <property type="match status" value="1"/>
</dbReference>
<keyword evidence="3 7" id="KW-0597">Phosphoprotein</keyword>
<organism evidence="15 16">
    <name type="scientific">Hydrogenophilus thermoluteolus</name>
    <name type="common">Pseudomonas hydrogenothermophila</name>
    <dbReference type="NCBI Taxonomy" id="297"/>
    <lineage>
        <taxon>Bacteria</taxon>
        <taxon>Pseudomonadati</taxon>
        <taxon>Pseudomonadota</taxon>
        <taxon>Hydrogenophilia</taxon>
        <taxon>Hydrogenophilales</taxon>
        <taxon>Hydrogenophilaceae</taxon>
        <taxon>Hydrogenophilus</taxon>
    </lineage>
</organism>
<dbReference type="GO" id="GO:0016020">
    <property type="term" value="C:membrane"/>
    <property type="evidence" value="ECO:0007669"/>
    <property type="project" value="UniProtKB-UniRule"/>
</dbReference>
<dbReference type="PRINTS" id="PR00344">
    <property type="entry name" value="BCTRLSENSOR"/>
</dbReference>
<keyword evidence="4" id="KW-0808">Transferase</keyword>
<evidence type="ECO:0000313" key="16">
    <source>
        <dbReference type="Proteomes" id="UP000262004"/>
    </source>
</evidence>
<dbReference type="PANTHER" id="PTHR43047">
    <property type="entry name" value="TWO-COMPONENT HISTIDINE PROTEIN KINASE"/>
    <property type="match status" value="1"/>
</dbReference>
<dbReference type="SUPFAM" id="SSF47384">
    <property type="entry name" value="Homodimeric domain of signal transducing histidine kinase"/>
    <property type="match status" value="1"/>
</dbReference>
<dbReference type="InterPro" id="IPR036641">
    <property type="entry name" value="HPT_dom_sf"/>
</dbReference>
<evidence type="ECO:0000259" key="11">
    <source>
        <dbReference type="PROSITE" id="PS50110"/>
    </source>
</evidence>
<feature type="domain" description="Response regulatory" evidence="11">
    <location>
        <begin position="785"/>
        <end position="906"/>
    </location>
</feature>
<dbReference type="InterPro" id="IPR036890">
    <property type="entry name" value="HATPase_C_sf"/>
</dbReference>
<feature type="domain" description="Histidine kinase" evidence="10">
    <location>
        <begin position="541"/>
        <end position="758"/>
    </location>
</feature>
<dbReference type="CDD" id="cd00130">
    <property type="entry name" value="PAS"/>
    <property type="match status" value="1"/>
</dbReference>
<feature type="transmembrane region" description="Helical" evidence="8">
    <location>
        <begin position="128"/>
        <end position="150"/>
    </location>
</feature>
<feature type="region of interest" description="Disordered" evidence="9">
    <location>
        <begin position="1104"/>
        <end position="1127"/>
    </location>
</feature>
<dbReference type="SMART" id="SM00448">
    <property type="entry name" value="REC"/>
    <property type="match status" value="1"/>
</dbReference>
<evidence type="ECO:0000256" key="7">
    <source>
        <dbReference type="PROSITE-ProRule" id="PRU00169"/>
    </source>
</evidence>
<evidence type="ECO:0000259" key="12">
    <source>
        <dbReference type="PROSITE" id="PS50112"/>
    </source>
</evidence>
<feature type="domain" description="PAC" evidence="13">
    <location>
        <begin position="469"/>
        <end position="523"/>
    </location>
</feature>
<evidence type="ECO:0000259" key="13">
    <source>
        <dbReference type="PROSITE" id="PS50113"/>
    </source>
</evidence>
<dbReference type="CDD" id="cd16922">
    <property type="entry name" value="HATPase_EvgS-ArcB-TorS-like"/>
    <property type="match status" value="1"/>
</dbReference>
<reference evidence="15 16" key="1">
    <citation type="submission" date="2018-04" db="EMBL/GenBank/DDBJ databases">
        <title>Complete genome sequence of Hydrogenophilus thermoluteolus TH-1.</title>
        <authorList>
            <person name="Arai H."/>
        </authorList>
    </citation>
    <scope>NUCLEOTIDE SEQUENCE [LARGE SCALE GENOMIC DNA]</scope>
    <source>
        <strain evidence="15 16">TH-1</strain>
    </source>
</reference>
<dbReference type="PROSITE" id="PS50110">
    <property type="entry name" value="RESPONSE_REGULATORY"/>
    <property type="match status" value="1"/>
</dbReference>
<dbReference type="InterPro" id="IPR004358">
    <property type="entry name" value="Sig_transdc_His_kin-like_C"/>
</dbReference>
<keyword evidence="8" id="KW-0812">Transmembrane</keyword>
<dbReference type="Gene3D" id="3.40.50.2300">
    <property type="match status" value="1"/>
</dbReference>
<dbReference type="Gene3D" id="3.30.565.10">
    <property type="entry name" value="Histidine kinase-like ATPase, C-terminal domain"/>
    <property type="match status" value="1"/>
</dbReference>
<name>A0A2Z6DV84_HYDTE</name>
<feature type="modified residue" description="4-aspartylphosphate" evidence="7">
    <location>
        <position position="836"/>
    </location>
</feature>
<dbReference type="PROSITE" id="PS50112">
    <property type="entry name" value="PAS"/>
    <property type="match status" value="1"/>
</dbReference>
<keyword evidence="8" id="KW-1133">Transmembrane helix</keyword>
<dbReference type="InterPro" id="IPR035965">
    <property type="entry name" value="PAS-like_dom_sf"/>
</dbReference>
<dbReference type="SUPFAM" id="SSF55874">
    <property type="entry name" value="ATPase domain of HSP90 chaperone/DNA topoisomerase II/histidine kinase"/>
    <property type="match status" value="1"/>
</dbReference>
<proteinExistence type="predicted"/>
<dbReference type="KEGG" id="htl:HPTL_0074"/>
<dbReference type="InterPro" id="IPR011006">
    <property type="entry name" value="CheY-like_superfamily"/>
</dbReference>
<dbReference type="PROSITE" id="PS50113">
    <property type="entry name" value="PAC"/>
    <property type="match status" value="1"/>
</dbReference>
<feature type="transmembrane region" description="Helical" evidence="8">
    <location>
        <begin position="27"/>
        <end position="51"/>
    </location>
</feature>
<dbReference type="SUPFAM" id="SSF55785">
    <property type="entry name" value="PYP-like sensor domain (PAS domain)"/>
    <property type="match status" value="2"/>
</dbReference>
<dbReference type="Pfam" id="PF00512">
    <property type="entry name" value="HisKA"/>
    <property type="match status" value="1"/>
</dbReference>
<dbReference type="InterPro" id="IPR000014">
    <property type="entry name" value="PAS"/>
</dbReference>
<dbReference type="SUPFAM" id="SSF47226">
    <property type="entry name" value="Histidine-containing phosphotransfer domain, HPT domain"/>
    <property type="match status" value="1"/>
</dbReference>
<dbReference type="InterPro" id="IPR000700">
    <property type="entry name" value="PAS-assoc_C"/>
</dbReference>
<dbReference type="InterPro" id="IPR003661">
    <property type="entry name" value="HisK_dim/P_dom"/>
</dbReference>
<sequence>MSASELFALFFAWPEQGLPLAPVRYQPLLVALSVTIAVLAGIGALQLLSLARHPERFGPRLSHASFLFAVPMLGFGVWSMHFIGMLAADVCQPVTYAFGPTALSVVPSLFAAWVGLRLLRHRSVTTRDLLVAGVLVGAGIGAMHYTGMAGMITLGEIRYHPVWFLLSIVVAVAFSCLAFFLHFHRGWLRFHRLPRVVVSGTVIGLAISAMHYTAMAGTLFIGQPVADWQPGQGFNWPLALAIVVVLLVVFGFFGGLFAIFGWRATAQRAAQRAALFHQLLDHLPFAIVRFRIHRGQITRIWASRALETLTGLSPARYLAGKGSLLDFLPPQSRSEILARFSAALSREKPEITDTLTLHLPDGSVRRVSVRVLVTPLGSEGDEVDLVLSDLTPIETQAETLAQLVRAIDGLLLRARLSLDGVFLEINARLAETLGYSPEALIGQAHTSLWPDDYPQEARDTFWARLRQGETIEGTFPRKTKEGKIRHLHGWYQPMRRLDGTIDHVLKLAIDITAQIETQHALEQAKQELEVALARERRFFSAISHEIRTPLNAVLGFAELIQQDHPEDTRLQERTSAILAAGRTLLTLLNDLLDLAKLEAGAFTLRPTPTRLDRLLHELTSHYALLARQKGLRFTLSLPNDLPRCWSADGDRLRQILGNLLNNALKFTEQGEIALGAEWDGQTLVLFVRDTGPGIPPAKQQEIFTPFVQVEEVTTRRHGGTGLGLAIVRDLARAMGGDVQVASTPGAGATFTLTLPLTPLPETDCPDEALPHAIGDSAAALLAGKSILAADDVALNRELLAALLTRLGAAVTCVASGNAFFAHYTACPDRWVAGLLDLRMPDGDGITTARAIRHFERAMGLAPLPLIALTGQVAQEERDACHEAGFDAFLAKPLQQRELIAVLQPLVEMRDRLRAHEKTSPDNTIDAPEAAFGLIDPEQGQALWRDAWLTKAQTWLDTVPQAVDAVRDWSAAEWHRIAGTAANLALPRLAHLARTLERHTADSTAREAPLDTFVATVRATAHALAALTATQHPDGLHRPERITQCDPTPLPDADRQALLAMIRRGEITGPALDAIRETHPRLWHNLNTALDAFDFAQAEMLVRTAPTPGDLPDGDPLSHNPATRTAPR</sequence>
<evidence type="ECO:0000259" key="10">
    <source>
        <dbReference type="PROSITE" id="PS50109"/>
    </source>
</evidence>
<keyword evidence="6" id="KW-0902">Two-component regulatory system</keyword>
<evidence type="ECO:0000313" key="15">
    <source>
        <dbReference type="EMBL" id="BBD76344.1"/>
    </source>
</evidence>
<dbReference type="InterPro" id="IPR005467">
    <property type="entry name" value="His_kinase_dom"/>
</dbReference>
<dbReference type="Gene3D" id="1.10.287.130">
    <property type="match status" value="1"/>
</dbReference>
<dbReference type="InterPro" id="IPR005330">
    <property type="entry name" value="MHYT_dom"/>
</dbReference>
<evidence type="ECO:0000256" key="8">
    <source>
        <dbReference type="PROSITE-ProRule" id="PRU00244"/>
    </source>
</evidence>
<dbReference type="InterPro" id="IPR013655">
    <property type="entry name" value="PAS_fold_3"/>
</dbReference>
<evidence type="ECO:0000256" key="5">
    <source>
        <dbReference type="ARBA" id="ARBA00022777"/>
    </source>
</evidence>
<dbReference type="SMART" id="SM00388">
    <property type="entry name" value="HisKA"/>
    <property type="match status" value="1"/>
</dbReference>
<comment type="catalytic activity">
    <reaction evidence="1">
        <text>ATP + protein L-histidine = ADP + protein N-phospho-L-histidine.</text>
        <dbReference type="EC" id="2.7.13.3"/>
    </reaction>
</comment>
<dbReference type="CDD" id="cd00082">
    <property type="entry name" value="HisKA"/>
    <property type="match status" value="1"/>
</dbReference>
<dbReference type="Proteomes" id="UP000262004">
    <property type="component" value="Chromosome"/>
</dbReference>
<dbReference type="EMBL" id="AP018558">
    <property type="protein sequence ID" value="BBD76344.1"/>
    <property type="molecule type" value="Genomic_DNA"/>
</dbReference>
<feature type="domain" description="MHYT" evidence="14">
    <location>
        <begin position="25"/>
        <end position="221"/>
    </location>
</feature>
<dbReference type="InterPro" id="IPR003594">
    <property type="entry name" value="HATPase_dom"/>
</dbReference>
<protein>
    <recommendedName>
        <fullName evidence="2">histidine kinase</fullName>
        <ecNumber evidence="2">2.7.13.3</ecNumber>
    </recommendedName>
</protein>
<feature type="transmembrane region" description="Helical" evidence="8">
    <location>
        <begin position="162"/>
        <end position="181"/>
    </location>
</feature>
<dbReference type="CDD" id="cd17546">
    <property type="entry name" value="REC_hyHK_CKI1_RcsC-like"/>
    <property type="match status" value="1"/>
</dbReference>
<feature type="transmembrane region" description="Helical" evidence="8">
    <location>
        <begin position="234"/>
        <end position="262"/>
    </location>
</feature>
<dbReference type="PROSITE" id="PS50109">
    <property type="entry name" value="HIS_KIN"/>
    <property type="match status" value="1"/>
</dbReference>
<evidence type="ECO:0000256" key="2">
    <source>
        <dbReference type="ARBA" id="ARBA00012438"/>
    </source>
</evidence>
<dbReference type="AlphaFoldDB" id="A0A2Z6DV84"/>
<gene>
    <name evidence="15" type="ORF">HPTL_0074</name>
</gene>
<dbReference type="Pfam" id="PF00072">
    <property type="entry name" value="Response_reg"/>
    <property type="match status" value="1"/>
</dbReference>
<dbReference type="SMART" id="SM00387">
    <property type="entry name" value="HATPase_c"/>
    <property type="match status" value="1"/>
</dbReference>
<dbReference type="Gene3D" id="3.30.450.20">
    <property type="entry name" value="PAS domain"/>
    <property type="match status" value="2"/>
</dbReference>
<feature type="compositionally biased region" description="Low complexity" evidence="9">
    <location>
        <begin position="1107"/>
        <end position="1116"/>
    </location>
</feature>
<evidence type="ECO:0000256" key="3">
    <source>
        <dbReference type="ARBA" id="ARBA00022553"/>
    </source>
</evidence>
<feature type="domain" description="PAS" evidence="12">
    <location>
        <begin position="416"/>
        <end position="452"/>
    </location>
</feature>
<dbReference type="InterPro" id="IPR036097">
    <property type="entry name" value="HisK_dim/P_sf"/>
</dbReference>
<dbReference type="Pfam" id="PF02518">
    <property type="entry name" value="HATPase_c"/>
    <property type="match status" value="1"/>
</dbReference>
<evidence type="ECO:0000256" key="4">
    <source>
        <dbReference type="ARBA" id="ARBA00022679"/>
    </source>
</evidence>
<evidence type="ECO:0000256" key="9">
    <source>
        <dbReference type="SAM" id="MobiDB-lite"/>
    </source>
</evidence>
<dbReference type="SUPFAM" id="SSF52172">
    <property type="entry name" value="CheY-like"/>
    <property type="match status" value="1"/>
</dbReference>
<evidence type="ECO:0000256" key="1">
    <source>
        <dbReference type="ARBA" id="ARBA00000085"/>
    </source>
</evidence>
<evidence type="ECO:0000256" key="6">
    <source>
        <dbReference type="ARBA" id="ARBA00023012"/>
    </source>
</evidence>
<feature type="transmembrane region" description="Helical" evidence="8">
    <location>
        <begin position="94"/>
        <end position="116"/>
    </location>
</feature>
<dbReference type="GO" id="GO:0000155">
    <property type="term" value="F:phosphorelay sensor kinase activity"/>
    <property type="evidence" value="ECO:0007669"/>
    <property type="project" value="InterPro"/>
</dbReference>
<dbReference type="NCBIfam" id="TIGR00229">
    <property type="entry name" value="sensory_box"/>
    <property type="match status" value="1"/>
</dbReference>
<dbReference type="InterPro" id="IPR001789">
    <property type="entry name" value="Sig_transdc_resp-reg_receiver"/>
</dbReference>